<dbReference type="Proteomes" id="UP000186817">
    <property type="component" value="Unassembled WGS sequence"/>
</dbReference>
<feature type="domain" description="Exostosin GT47" evidence="3">
    <location>
        <begin position="796"/>
        <end position="1089"/>
    </location>
</feature>
<comment type="caution">
    <text evidence="4">The sequence shown here is derived from an EMBL/GenBank/DDBJ whole genome shotgun (WGS) entry which is preliminary data.</text>
</comment>
<dbReference type="EMBL" id="LSRX01000025">
    <property type="protein sequence ID" value="OLQ13670.1"/>
    <property type="molecule type" value="Genomic_DNA"/>
</dbReference>
<evidence type="ECO:0000259" key="3">
    <source>
        <dbReference type="Pfam" id="PF03016"/>
    </source>
</evidence>
<sequence length="1805" mass="204430">MFRLAPFLVGAASAVYLRSNVSQASVHAVSSLSFYQEEPQCQCVANNPSWKKTARTEPKCIFIDLGAADGNTFAKFLENDYGPLKDCPSGKWEAFLLEANPQFTKKLSSLAENFPGQAPWQDEYQPGEGREPEHEMRTSIGWRMDGYYDYWVGQTYGGWGATPFLLYLAEWARVNAYPGLVGDAPELGDFPLVLSVLKEFMAVTRLTRWLELIRSRMRRRREGVPERARMTCWKRSRREAPLGDGNDRLLSFPTAMVRKKRRGGDDPRPVEMALVFSVGRPSPGRGHASAPPRRLASLTLQQCSELLTQAHGGVMAGHDGAKLPAVARGYLQLIYLTAENDPLRALDILVQKAVELAHLKGNWTQKEQLELVKAAYGFATVVVDNIEVPSETLLEILAQKFSVLELVRLMHVMLEAWALHDLPSETWLEQEDQFQISPNVYAADASLDGGGDDLGGACDSILIIEVFGGIGGLLQVHSLAEHAAFSCEGTTSFFIDKDATHNHWGSSMMSDAPDAVKSGKVKVTVPMSNIVQLIAENVRPDDWVMLKVDIEGAEYNLIPCLAQFSDVGMVDRMYLEEHWWFPSITETAKSALAEAKKQLVGKHVDIPNYYSASTWRAMREQKSLQTLSLTRQSCSFSEPSTLAMGQRPQRYGWMRLGALVVLSRAQTDCRGTELVGQDVWTVAREVDKALQQTHVPREYGLELSNALFGLERSGALPGAIEDCALGVAVLILNALPQAEIRFGTAKAKEYFLLYEGLRQRYGHLWNASGFAWNLQTHQSASYPLLLGLKPQGCYDSGIKVYVYETKFAARPVDCSQGMFASEVFVHQFLLHSTCRTENPAEADFFFVPVYAACVMTKDRNTADDMDAFYSRLVKEELRYFEDQGGIDHIFLWSSETYDFPSWQDYIPDSLFLSVEARPIECTDFDFFSEETADNFGAHCKHCYWCFTPWKDYVIPGFVEKWSIDKLHAVEKSHAHRSYTACYHGADSDALAIYKYANTTVRNDLQTLRGRPGFSIGYRFVRIIEYFDRIGDCHFCFTPKGLGFWSNRLYEVMFAGCIPVILSDDIGLPFDDFLDWSSFSLKWPMDEVGSALAEHLERLLESHRSVVADMHQAVLRNRCWFDYNSEDPNCSPYLGILRYLQKRKQAMPRSQGRTWDIVTPPIRGTPRAVAELAEPAQRYFFWYQDLLICPSSGRVLVEERGESSKGFFEVSEAASFSFCMPKRRKRQEEDRSRKRALYVPEPLDFFDAADLPSVLPRCAKEEAEEAEEATETAPQATPEALEALEAPAAAETKELEATDLEQANEEAILNGIGELAILRRFLRLWQASEAWNRRLLRELLSWSIGQPATQLPVHEEDASTSRGTPAWARPSGALYRAAAATSSSSHILSKRRTKKRQNAHAGEMSSEEVSSDSEEPRVYRPGDWPDEVRHLEILEASWPKYLCFRSARKLFERPPPNWQSVASLDGVERELSLRSLFAQAGHSFDKSEWHCLICRLLLCLHNNAELFLQVQLPFVLRQYMGLPPVVDLWQETTRFLRLSSRSKESAESEEDAPEIKSWVEALRKSSVALTNAAPRIWQCIFESSNGSPSRRATLEKEVNHALAASDGLEHFDSVFTGLLYAYPERIGQQIPKREDLLAPLAPKERRLICRILGISFRSAPEGDTPLLRLLQKRLQAPVQSADDCERLRNDEVPGVATLRMLLQEYIHWESFKPTQPEMTDEGFIRWLCPRITYRAGRYQDICRKLLQEGRELSDEKSRKVFESRELTALKEYFLRMELPTEFNVAEYVYADGEQELEHRIVLPTAS</sequence>
<comment type="similarity">
    <text evidence="1">Belongs to the glycosyltransferase 47 family.</text>
</comment>
<dbReference type="OrthoDB" id="1924787at2759"/>
<feature type="compositionally biased region" description="Basic residues" evidence="2">
    <location>
        <begin position="1387"/>
        <end position="1397"/>
    </location>
</feature>
<accession>A0A1Q9F1V2</accession>
<organism evidence="4 5">
    <name type="scientific">Symbiodinium microadriaticum</name>
    <name type="common">Dinoflagellate</name>
    <name type="synonym">Zooxanthella microadriatica</name>
    <dbReference type="NCBI Taxonomy" id="2951"/>
    <lineage>
        <taxon>Eukaryota</taxon>
        <taxon>Sar</taxon>
        <taxon>Alveolata</taxon>
        <taxon>Dinophyceae</taxon>
        <taxon>Suessiales</taxon>
        <taxon>Symbiodiniaceae</taxon>
        <taxon>Symbiodinium</taxon>
    </lineage>
</organism>
<dbReference type="InterPro" id="IPR004263">
    <property type="entry name" value="Exostosin"/>
</dbReference>
<dbReference type="Pfam" id="PF03016">
    <property type="entry name" value="Exostosin_GT47"/>
    <property type="match status" value="1"/>
</dbReference>
<gene>
    <name evidence="4" type="primary">GUT1</name>
    <name evidence="4" type="ORF">AK812_SmicGene2266</name>
</gene>
<evidence type="ECO:0000256" key="1">
    <source>
        <dbReference type="ARBA" id="ARBA00010271"/>
    </source>
</evidence>
<dbReference type="InterPro" id="IPR040911">
    <property type="entry name" value="Exostosin_GT47"/>
</dbReference>
<evidence type="ECO:0000313" key="5">
    <source>
        <dbReference type="Proteomes" id="UP000186817"/>
    </source>
</evidence>
<dbReference type="GO" id="GO:0016757">
    <property type="term" value="F:glycosyltransferase activity"/>
    <property type="evidence" value="ECO:0007669"/>
    <property type="project" value="InterPro"/>
</dbReference>
<evidence type="ECO:0000313" key="4">
    <source>
        <dbReference type="EMBL" id="OLQ13670.1"/>
    </source>
</evidence>
<reference evidence="4 5" key="1">
    <citation type="submission" date="2016-02" db="EMBL/GenBank/DDBJ databases">
        <title>Genome analysis of coral dinoflagellate symbionts highlights evolutionary adaptations to a symbiotic lifestyle.</title>
        <authorList>
            <person name="Aranda M."/>
            <person name="Li Y."/>
            <person name="Liew Y.J."/>
            <person name="Baumgarten S."/>
            <person name="Simakov O."/>
            <person name="Wilson M."/>
            <person name="Piel J."/>
            <person name="Ashoor H."/>
            <person name="Bougouffa S."/>
            <person name="Bajic V.B."/>
            <person name="Ryu T."/>
            <person name="Ravasi T."/>
            <person name="Bayer T."/>
            <person name="Micklem G."/>
            <person name="Kim H."/>
            <person name="Bhak J."/>
            <person name="Lajeunesse T.C."/>
            <person name="Voolstra C.R."/>
        </authorList>
    </citation>
    <scope>NUCLEOTIDE SEQUENCE [LARGE SCALE GENOMIC DNA]</scope>
    <source>
        <strain evidence="4 5">CCMP2467</strain>
    </source>
</reference>
<evidence type="ECO:0000256" key="2">
    <source>
        <dbReference type="SAM" id="MobiDB-lite"/>
    </source>
</evidence>
<dbReference type="PANTHER" id="PTHR11062">
    <property type="entry name" value="EXOSTOSIN HEPARAN SULFATE GLYCOSYLTRANSFERASE -RELATED"/>
    <property type="match status" value="1"/>
</dbReference>
<protein>
    <submittedName>
        <fullName evidence="4">Putative glucuronosyltransferase GUT1</fullName>
    </submittedName>
</protein>
<name>A0A1Q9F1V2_SYMMI</name>
<proteinExistence type="inferred from homology"/>
<keyword evidence="5" id="KW-1185">Reference proteome</keyword>
<keyword evidence="4" id="KW-0808">Transferase</keyword>
<dbReference type="PANTHER" id="PTHR11062:SF281">
    <property type="entry name" value="EXOSTOSIN-LIKE 2"/>
    <property type="match status" value="1"/>
</dbReference>
<feature type="region of interest" description="Disordered" evidence="2">
    <location>
        <begin position="1384"/>
        <end position="1420"/>
    </location>
</feature>